<accession>A0A5B7DR79</accession>
<proteinExistence type="predicted"/>
<dbReference type="EMBL" id="VSRR010001213">
    <property type="protein sequence ID" value="MPC23503.1"/>
    <property type="molecule type" value="Genomic_DNA"/>
</dbReference>
<sequence length="71" mass="7927">MVRSVQISKLVFSSPCPTFSPLPLARAQIFLINPHKMTSRALACWFIDHLPQPSTRNFDEKLCIQGEGKAG</sequence>
<comment type="caution">
    <text evidence="1">The sequence shown here is derived from an EMBL/GenBank/DDBJ whole genome shotgun (WGS) entry which is preliminary data.</text>
</comment>
<evidence type="ECO:0000313" key="2">
    <source>
        <dbReference type="Proteomes" id="UP000324222"/>
    </source>
</evidence>
<protein>
    <submittedName>
        <fullName evidence="1">Uncharacterized protein</fullName>
    </submittedName>
</protein>
<name>A0A5B7DR79_PORTR</name>
<evidence type="ECO:0000313" key="1">
    <source>
        <dbReference type="EMBL" id="MPC23503.1"/>
    </source>
</evidence>
<dbReference type="AlphaFoldDB" id="A0A5B7DR79"/>
<organism evidence="1 2">
    <name type="scientific">Portunus trituberculatus</name>
    <name type="common">Swimming crab</name>
    <name type="synonym">Neptunus trituberculatus</name>
    <dbReference type="NCBI Taxonomy" id="210409"/>
    <lineage>
        <taxon>Eukaryota</taxon>
        <taxon>Metazoa</taxon>
        <taxon>Ecdysozoa</taxon>
        <taxon>Arthropoda</taxon>
        <taxon>Crustacea</taxon>
        <taxon>Multicrustacea</taxon>
        <taxon>Malacostraca</taxon>
        <taxon>Eumalacostraca</taxon>
        <taxon>Eucarida</taxon>
        <taxon>Decapoda</taxon>
        <taxon>Pleocyemata</taxon>
        <taxon>Brachyura</taxon>
        <taxon>Eubrachyura</taxon>
        <taxon>Portunoidea</taxon>
        <taxon>Portunidae</taxon>
        <taxon>Portuninae</taxon>
        <taxon>Portunus</taxon>
    </lineage>
</organism>
<keyword evidence="2" id="KW-1185">Reference proteome</keyword>
<gene>
    <name evidence="1" type="ORF">E2C01_016554</name>
</gene>
<reference evidence="1 2" key="1">
    <citation type="submission" date="2019-05" db="EMBL/GenBank/DDBJ databases">
        <title>Another draft genome of Portunus trituberculatus and its Hox gene families provides insights of decapod evolution.</title>
        <authorList>
            <person name="Jeong J.-H."/>
            <person name="Song I."/>
            <person name="Kim S."/>
            <person name="Choi T."/>
            <person name="Kim D."/>
            <person name="Ryu S."/>
            <person name="Kim W."/>
        </authorList>
    </citation>
    <scope>NUCLEOTIDE SEQUENCE [LARGE SCALE GENOMIC DNA]</scope>
    <source>
        <tissue evidence="1">Muscle</tissue>
    </source>
</reference>
<dbReference type="Proteomes" id="UP000324222">
    <property type="component" value="Unassembled WGS sequence"/>
</dbReference>